<keyword evidence="4 5" id="KW-0067">ATP-binding</keyword>
<dbReference type="Gene3D" id="3.30.200.20">
    <property type="entry name" value="Phosphorylase Kinase, domain 1"/>
    <property type="match status" value="1"/>
</dbReference>
<protein>
    <submittedName>
        <fullName evidence="10">L-type lectin-domain containing receptor kinase IX.1-like</fullName>
    </submittedName>
</protein>
<keyword evidence="7" id="KW-0812">Transmembrane</keyword>
<accession>A0ABM3HYW5</accession>
<comment type="similarity">
    <text evidence="6">Belongs to the protein kinase superfamily.</text>
</comment>
<dbReference type="PROSITE" id="PS00107">
    <property type="entry name" value="PROTEIN_KINASE_ATP"/>
    <property type="match status" value="1"/>
</dbReference>
<evidence type="ECO:0000259" key="8">
    <source>
        <dbReference type="PROSITE" id="PS50011"/>
    </source>
</evidence>
<organism evidence="9 10">
    <name type="scientific">Rhodamnia argentea</name>
    <dbReference type="NCBI Taxonomy" id="178133"/>
    <lineage>
        <taxon>Eukaryota</taxon>
        <taxon>Viridiplantae</taxon>
        <taxon>Streptophyta</taxon>
        <taxon>Embryophyta</taxon>
        <taxon>Tracheophyta</taxon>
        <taxon>Spermatophyta</taxon>
        <taxon>Magnoliopsida</taxon>
        <taxon>eudicotyledons</taxon>
        <taxon>Gunneridae</taxon>
        <taxon>Pentapetalae</taxon>
        <taxon>rosids</taxon>
        <taxon>malvids</taxon>
        <taxon>Myrtales</taxon>
        <taxon>Myrtaceae</taxon>
        <taxon>Myrtoideae</taxon>
        <taxon>Myrteae</taxon>
        <taxon>Australasian group</taxon>
        <taxon>Rhodamnia</taxon>
    </lineage>
</organism>
<gene>
    <name evidence="10" type="primary">LOC115752948</name>
</gene>
<dbReference type="Pfam" id="PF00069">
    <property type="entry name" value="Pkinase"/>
    <property type="match status" value="1"/>
</dbReference>
<feature type="transmembrane region" description="Helical" evidence="7">
    <location>
        <begin position="22"/>
        <end position="44"/>
    </location>
</feature>
<dbReference type="Gene3D" id="1.10.510.10">
    <property type="entry name" value="Transferase(Phosphotransferase) domain 1"/>
    <property type="match status" value="1"/>
</dbReference>
<dbReference type="PANTHER" id="PTHR27007">
    <property type="match status" value="1"/>
</dbReference>
<evidence type="ECO:0000256" key="1">
    <source>
        <dbReference type="ARBA" id="ARBA00022679"/>
    </source>
</evidence>
<keyword evidence="6" id="KW-0723">Serine/threonine-protein kinase</keyword>
<sequence length="416" mass="45716">MNPIPADTNTNDKVRAKGSKSLLWSVIGLGSFLLLTLVLGFAWFDHRSKRKINDGIGKEDDVLSIEEEFDQSTGPKKFFYGDLVAATENFAAARLLGKGGFGRVYEGCSIGMSSNVAIKKITPESRQGRKEYATEVKTISGLRHRNLVQLIGWCHEKKELLLIYEFMSSGSLDSHLFKHRTILTWEKRYRIAQGIVSALLSLHEEWEQCVVHRDIKSSNIMLDPDSNAKLGDFGLARLVDHTKGSQTTVLARTMGYTAPESIYTGKASKESDVYSLGIVLLEIASGRRVVDSWATVGQVRLSDWVCELHGIGKLLDAVDPKLCSDFDEKQLERLLIVGLLCAHPDSRVRPSTREALNLLNFDGSPPALPSTLPVPTYLAPPPSILSTWLLLSSSGTSTGGEPVGHSIEMSTCTTLV</sequence>
<dbReference type="Proteomes" id="UP000827889">
    <property type="component" value="Chromosome 9"/>
</dbReference>
<dbReference type="SMART" id="SM00220">
    <property type="entry name" value="S_TKc"/>
    <property type="match status" value="1"/>
</dbReference>
<keyword evidence="2 5" id="KW-0547">Nucleotide-binding</keyword>
<reference evidence="10" key="1">
    <citation type="submission" date="2025-08" db="UniProtKB">
        <authorList>
            <consortium name="RefSeq"/>
        </authorList>
    </citation>
    <scope>IDENTIFICATION</scope>
    <source>
        <tissue evidence="10">Leaf</tissue>
    </source>
</reference>
<dbReference type="InterPro" id="IPR000719">
    <property type="entry name" value="Prot_kinase_dom"/>
</dbReference>
<proteinExistence type="inferred from homology"/>
<keyword evidence="7" id="KW-0472">Membrane</keyword>
<feature type="domain" description="Protein kinase" evidence="8">
    <location>
        <begin position="90"/>
        <end position="368"/>
    </location>
</feature>
<keyword evidence="1" id="KW-0808">Transferase</keyword>
<dbReference type="RefSeq" id="XP_048141790.1">
    <property type="nucleotide sequence ID" value="XM_048285833.1"/>
</dbReference>
<dbReference type="GeneID" id="115752948"/>
<evidence type="ECO:0000313" key="9">
    <source>
        <dbReference type="Proteomes" id="UP000827889"/>
    </source>
</evidence>
<dbReference type="InterPro" id="IPR011009">
    <property type="entry name" value="Kinase-like_dom_sf"/>
</dbReference>
<dbReference type="SUPFAM" id="SSF56112">
    <property type="entry name" value="Protein kinase-like (PK-like)"/>
    <property type="match status" value="1"/>
</dbReference>
<evidence type="ECO:0000256" key="3">
    <source>
        <dbReference type="ARBA" id="ARBA00022777"/>
    </source>
</evidence>
<name>A0ABM3HYW5_9MYRT</name>
<keyword evidence="3" id="KW-0418">Kinase</keyword>
<keyword evidence="9" id="KW-1185">Reference proteome</keyword>
<keyword evidence="7" id="KW-1133">Transmembrane helix</keyword>
<evidence type="ECO:0000256" key="6">
    <source>
        <dbReference type="RuleBase" id="RU000304"/>
    </source>
</evidence>
<dbReference type="PROSITE" id="PS00108">
    <property type="entry name" value="PROTEIN_KINASE_ST"/>
    <property type="match status" value="1"/>
</dbReference>
<evidence type="ECO:0000256" key="5">
    <source>
        <dbReference type="PROSITE-ProRule" id="PRU10141"/>
    </source>
</evidence>
<evidence type="ECO:0000256" key="2">
    <source>
        <dbReference type="ARBA" id="ARBA00022741"/>
    </source>
</evidence>
<dbReference type="CDD" id="cd14066">
    <property type="entry name" value="STKc_IRAK"/>
    <property type="match status" value="1"/>
</dbReference>
<evidence type="ECO:0000313" key="10">
    <source>
        <dbReference type="RefSeq" id="XP_048141790.1"/>
    </source>
</evidence>
<feature type="binding site" evidence="5">
    <location>
        <position position="120"/>
    </location>
    <ligand>
        <name>ATP</name>
        <dbReference type="ChEBI" id="CHEBI:30616"/>
    </ligand>
</feature>
<dbReference type="InterPro" id="IPR008271">
    <property type="entry name" value="Ser/Thr_kinase_AS"/>
</dbReference>
<evidence type="ECO:0000256" key="4">
    <source>
        <dbReference type="ARBA" id="ARBA00022840"/>
    </source>
</evidence>
<dbReference type="PROSITE" id="PS50011">
    <property type="entry name" value="PROTEIN_KINASE_DOM"/>
    <property type="match status" value="1"/>
</dbReference>
<evidence type="ECO:0000256" key="7">
    <source>
        <dbReference type="SAM" id="Phobius"/>
    </source>
</evidence>
<dbReference type="InterPro" id="IPR050528">
    <property type="entry name" value="L-type_Lectin-RKs"/>
</dbReference>
<dbReference type="InterPro" id="IPR017441">
    <property type="entry name" value="Protein_kinase_ATP_BS"/>
</dbReference>